<keyword evidence="2" id="KW-1003">Cell membrane</keyword>
<evidence type="ECO:0000313" key="8">
    <source>
        <dbReference type="Proteomes" id="UP000027180"/>
    </source>
</evidence>
<feature type="transmembrane region" description="Helical" evidence="6">
    <location>
        <begin position="283"/>
        <end position="304"/>
    </location>
</feature>
<feature type="transmembrane region" description="Helical" evidence="6">
    <location>
        <begin position="21"/>
        <end position="40"/>
    </location>
</feature>
<keyword evidence="5 6" id="KW-0472">Membrane</keyword>
<name>A0A060I706_RHIET</name>
<dbReference type="CDD" id="cd06579">
    <property type="entry name" value="TM_PBP1_transp_AraH_like"/>
    <property type="match status" value="1"/>
</dbReference>
<sequence>MNTVAKFLKAPYRAGAIRLSIGTLFVLVVASVILLPQFLAPENLSNLLAQSTVLVISALGQTFVILTGGLDVSVGSIISVTTTIMTLDMPEVVRVMLCIAVAIAFGLSNGYGVARLNVHPIIMTLATMGIGQGLALIILPIPGGKVPEWLSASVAGSVGPVPNSLPWLIAATFVAAWLLYRRPFGLYLFASGGNDFNARMNGVPVERTVIKAYILSALFACAAGMFLAGRLASGDPKGGATFGIESVTAAALGGVHLAGGIGSILGTVAGAAILGIVNNVMNLANVSAFLQSVVKGLLLLALVVSQRRKTIGL</sequence>
<dbReference type="OrthoDB" id="5422926at2"/>
<dbReference type="KEGG" id="rei:IE4771_PA00136"/>
<dbReference type="Pfam" id="PF02653">
    <property type="entry name" value="BPD_transp_2"/>
    <property type="match status" value="1"/>
</dbReference>
<feature type="transmembrane region" description="Helical" evidence="6">
    <location>
        <begin position="92"/>
        <end position="114"/>
    </location>
</feature>
<dbReference type="RefSeq" id="WP_040140068.1">
    <property type="nucleotide sequence ID" value="NZ_CP006987.1"/>
</dbReference>
<feature type="transmembrane region" description="Helical" evidence="6">
    <location>
        <begin position="120"/>
        <end position="141"/>
    </location>
</feature>
<dbReference type="GO" id="GO:0005886">
    <property type="term" value="C:plasma membrane"/>
    <property type="evidence" value="ECO:0007669"/>
    <property type="project" value="UniProtKB-SubCell"/>
</dbReference>
<evidence type="ECO:0000256" key="3">
    <source>
        <dbReference type="ARBA" id="ARBA00022692"/>
    </source>
</evidence>
<keyword evidence="4 6" id="KW-1133">Transmembrane helix</keyword>
<dbReference type="GO" id="GO:0022857">
    <property type="term" value="F:transmembrane transporter activity"/>
    <property type="evidence" value="ECO:0007669"/>
    <property type="project" value="InterPro"/>
</dbReference>
<accession>A0A060I706</accession>
<evidence type="ECO:0000313" key="7">
    <source>
        <dbReference type="EMBL" id="AIC29642.1"/>
    </source>
</evidence>
<dbReference type="AlphaFoldDB" id="A0A060I706"/>
<evidence type="ECO:0000256" key="5">
    <source>
        <dbReference type="ARBA" id="ARBA00023136"/>
    </source>
</evidence>
<dbReference type="PANTHER" id="PTHR32196">
    <property type="entry name" value="ABC TRANSPORTER PERMEASE PROTEIN YPHD-RELATED-RELATED"/>
    <property type="match status" value="1"/>
</dbReference>
<reference evidence="7 8" key="1">
    <citation type="submission" date="2013-12" db="EMBL/GenBank/DDBJ databases">
        <title>Complete genome sequence of Rhizobium etli bv. mimosae IE4771.</title>
        <authorList>
            <person name="Bustos P."/>
            <person name="Santamaria R.I."/>
            <person name="Lozano L."/>
            <person name="Ormeno-Orrillo E."/>
            <person name="Rogel M.A."/>
            <person name="Romero D."/>
            <person name="Cevallos M.A."/>
            <person name="Martinez-Romero E."/>
            <person name="Gonzalez V."/>
        </authorList>
    </citation>
    <scope>NUCLEOTIDE SEQUENCE [LARGE SCALE GENOMIC DNA]</scope>
    <source>
        <strain evidence="7 8">IE4771</strain>
        <plasmid evidence="8">Plasmid pRetIE4771a</plasmid>
    </source>
</reference>
<evidence type="ECO:0000256" key="6">
    <source>
        <dbReference type="SAM" id="Phobius"/>
    </source>
</evidence>
<gene>
    <name evidence="7" type="ORF">IE4771_PA00136</name>
</gene>
<evidence type="ECO:0000256" key="1">
    <source>
        <dbReference type="ARBA" id="ARBA00004651"/>
    </source>
</evidence>
<feature type="transmembrane region" description="Helical" evidence="6">
    <location>
        <begin position="161"/>
        <end position="180"/>
    </location>
</feature>
<feature type="transmembrane region" description="Helical" evidence="6">
    <location>
        <begin position="210"/>
        <end position="228"/>
    </location>
</feature>
<dbReference type="EMBL" id="CP006987">
    <property type="protein sequence ID" value="AIC29642.1"/>
    <property type="molecule type" value="Genomic_DNA"/>
</dbReference>
<protein>
    <submittedName>
        <fullName evidence="7">Ribose ABC transporter permease protein</fullName>
    </submittedName>
</protein>
<dbReference type="Proteomes" id="UP000027180">
    <property type="component" value="Plasmid pRetIE4771a"/>
</dbReference>
<dbReference type="InterPro" id="IPR001851">
    <property type="entry name" value="ABC_transp_permease"/>
</dbReference>
<evidence type="ECO:0000256" key="2">
    <source>
        <dbReference type="ARBA" id="ARBA00022475"/>
    </source>
</evidence>
<keyword evidence="7" id="KW-0614">Plasmid</keyword>
<comment type="subcellular location">
    <subcellularLocation>
        <location evidence="1">Cell membrane</location>
        <topology evidence="1">Multi-pass membrane protein</topology>
    </subcellularLocation>
</comment>
<dbReference type="HOGENOM" id="CLU_028880_3_1_5"/>
<proteinExistence type="predicted"/>
<feature type="transmembrane region" description="Helical" evidence="6">
    <location>
        <begin position="249"/>
        <end position="277"/>
    </location>
</feature>
<geneLocation type="plasmid" evidence="7 8">
    <name>pRetIE4771a</name>
</geneLocation>
<evidence type="ECO:0000256" key="4">
    <source>
        <dbReference type="ARBA" id="ARBA00022989"/>
    </source>
</evidence>
<organism evidence="7 8">
    <name type="scientific">Rhizobium etli bv. mimosae str. IE4771</name>
    <dbReference type="NCBI Taxonomy" id="1432050"/>
    <lineage>
        <taxon>Bacteria</taxon>
        <taxon>Pseudomonadati</taxon>
        <taxon>Pseudomonadota</taxon>
        <taxon>Alphaproteobacteria</taxon>
        <taxon>Hyphomicrobiales</taxon>
        <taxon>Rhizobiaceae</taxon>
        <taxon>Rhizobium/Agrobacterium group</taxon>
        <taxon>Rhizobium</taxon>
    </lineage>
</organism>
<keyword evidence="3 6" id="KW-0812">Transmembrane</keyword>